<gene>
    <name evidence="2" type="ORF">FNV43_RR25640</name>
</gene>
<evidence type="ECO:0000256" key="1">
    <source>
        <dbReference type="SAM" id="MobiDB-lite"/>
    </source>
</evidence>
<dbReference type="EMBL" id="VOIH02000012">
    <property type="protein sequence ID" value="KAF3430910.1"/>
    <property type="molecule type" value="Genomic_DNA"/>
</dbReference>
<dbReference type="InterPro" id="IPR029338">
    <property type="entry name" value="TSSC4"/>
</dbReference>
<dbReference type="PANTHER" id="PTHR13445">
    <property type="entry name" value="TUMOR SUPPRESSING SUBTRANSFERABLE CANDIDATE 4 TSSC4"/>
    <property type="match status" value="1"/>
</dbReference>
<reference evidence="2" key="1">
    <citation type="submission" date="2020-03" db="EMBL/GenBank/DDBJ databases">
        <title>A high-quality chromosome-level genome assembly of a woody plant with both climbing and erect habits, Rhamnella rubrinervis.</title>
        <authorList>
            <person name="Lu Z."/>
            <person name="Yang Y."/>
            <person name="Zhu X."/>
            <person name="Sun Y."/>
        </authorList>
    </citation>
    <scope>NUCLEOTIDE SEQUENCE</scope>
    <source>
        <strain evidence="2">BYM</strain>
        <tissue evidence="2">Leaf</tissue>
    </source>
</reference>
<proteinExistence type="predicted"/>
<feature type="compositionally biased region" description="Basic and acidic residues" evidence="1">
    <location>
        <begin position="57"/>
        <end position="67"/>
    </location>
</feature>
<organism evidence="2 3">
    <name type="scientific">Rhamnella rubrinervis</name>
    <dbReference type="NCBI Taxonomy" id="2594499"/>
    <lineage>
        <taxon>Eukaryota</taxon>
        <taxon>Viridiplantae</taxon>
        <taxon>Streptophyta</taxon>
        <taxon>Embryophyta</taxon>
        <taxon>Tracheophyta</taxon>
        <taxon>Spermatophyta</taxon>
        <taxon>Magnoliopsida</taxon>
        <taxon>eudicotyledons</taxon>
        <taxon>Gunneridae</taxon>
        <taxon>Pentapetalae</taxon>
        <taxon>rosids</taxon>
        <taxon>fabids</taxon>
        <taxon>Rosales</taxon>
        <taxon>Rhamnaceae</taxon>
        <taxon>rhamnoid group</taxon>
        <taxon>Rhamneae</taxon>
        <taxon>Rhamnella</taxon>
    </lineage>
</organism>
<dbReference type="AlphaFoldDB" id="A0A8K0DHE0"/>
<feature type="compositionally biased region" description="Basic and acidic residues" evidence="1">
    <location>
        <begin position="336"/>
        <end position="346"/>
    </location>
</feature>
<dbReference type="OrthoDB" id="1906282at2759"/>
<feature type="region of interest" description="Disordered" evidence="1">
    <location>
        <begin position="38"/>
        <end position="108"/>
    </location>
</feature>
<evidence type="ECO:0000313" key="3">
    <source>
        <dbReference type="Proteomes" id="UP000796880"/>
    </source>
</evidence>
<accession>A0A8K0DHE0</accession>
<name>A0A8K0DHE0_9ROSA</name>
<keyword evidence="3" id="KW-1185">Reference proteome</keyword>
<sequence length="377" mass="41532">MDDSFRLRVEKVFGSLASSPSSSLKSSLWSITDDEVKRREWRRPSSGTSEMPCSSSFDEHLKKDRGISRRTNFSEDELEGLDEGDEDRDEELDGPLGRGQDDQDEWSIRSSIGLDCTLDYEEEEDEFDKVACGRENAGDRLYMGDVRERKSYLNSYNVLPNPLHGTVKDPRANHLAAKARLKEDEDEASMVNSNLACAADIKEPYVKSSKDDTPRPKSILKRRFSEANSKSQKRVRFNLGSKTDCEGESNVLYYGSQIVSGIPDFAVNPSKFSCYTSDSSEDDTIAQSCRNVISQVKSFGGKSGSELDNGLADLPKSATSVSERKSSDSKAVNDGSEVKQNKEGDGKQSVFPVGVAAGGEAEDEVGTAVEDDKTSHF</sequence>
<protein>
    <recommendedName>
        <fullName evidence="4">Protein TSSC4</fullName>
    </recommendedName>
</protein>
<dbReference type="Proteomes" id="UP000796880">
    <property type="component" value="Unassembled WGS sequence"/>
</dbReference>
<evidence type="ECO:0008006" key="4">
    <source>
        <dbReference type="Google" id="ProtNLM"/>
    </source>
</evidence>
<feature type="compositionally biased region" description="Acidic residues" evidence="1">
    <location>
        <begin position="74"/>
        <end position="93"/>
    </location>
</feature>
<comment type="caution">
    <text evidence="2">The sequence shown here is derived from an EMBL/GenBank/DDBJ whole genome shotgun (WGS) entry which is preliminary data.</text>
</comment>
<feature type="compositionally biased region" description="Polar residues" evidence="1">
    <location>
        <begin position="45"/>
        <end position="56"/>
    </location>
</feature>
<dbReference type="PANTHER" id="PTHR13445:SF5">
    <property type="entry name" value="PROTEIN TSSC4"/>
    <property type="match status" value="1"/>
</dbReference>
<evidence type="ECO:0000313" key="2">
    <source>
        <dbReference type="EMBL" id="KAF3430910.1"/>
    </source>
</evidence>
<feature type="region of interest" description="Disordered" evidence="1">
    <location>
        <begin position="300"/>
        <end position="377"/>
    </location>
</feature>